<comment type="similarity">
    <text evidence="3">Belongs to the class-II aminoacyl-tRNA synthetase family. Type-1 seryl-tRNA synthetase subfamily.</text>
</comment>
<feature type="binding site" evidence="15">
    <location>
        <position position="404"/>
    </location>
    <ligand>
        <name>L-serine</name>
        <dbReference type="ChEBI" id="CHEBI:33384"/>
    </ligand>
</feature>
<dbReference type="InterPro" id="IPR002314">
    <property type="entry name" value="aa-tRNA-synt_IIb"/>
</dbReference>
<comment type="subcellular location">
    <subcellularLocation>
        <location evidence="1">Cytoplasm</location>
    </subcellularLocation>
</comment>
<feature type="binding site" evidence="15">
    <location>
        <position position="306"/>
    </location>
    <ligand>
        <name>L-serine</name>
        <dbReference type="ChEBI" id="CHEBI:33384"/>
    </ligand>
</feature>
<comment type="catalytic activity">
    <reaction evidence="13">
        <text>tRNA(Ser) + L-serine + ATP = L-seryl-tRNA(Ser) + AMP + diphosphate + H(+)</text>
        <dbReference type="Rhea" id="RHEA:12292"/>
        <dbReference type="Rhea" id="RHEA-COMP:9669"/>
        <dbReference type="Rhea" id="RHEA-COMP:9703"/>
        <dbReference type="ChEBI" id="CHEBI:15378"/>
        <dbReference type="ChEBI" id="CHEBI:30616"/>
        <dbReference type="ChEBI" id="CHEBI:33019"/>
        <dbReference type="ChEBI" id="CHEBI:33384"/>
        <dbReference type="ChEBI" id="CHEBI:78442"/>
        <dbReference type="ChEBI" id="CHEBI:78533"/>
        <dbReference type="ChEBI" id="CHEBI:456215"/>
        <dbReference type="EC" id="6.1.1.11"/>
    </reaction>
</comment>
<dbReference type="EC" id="6.1.1.11" evidence="4 14"/>
<dbReference type="AlphaFoldDB" id="A0A1J4U3J4"/>
<sequence length="447" mass="51738">MLDIKFIRDNANKVKKGAKDKGIDADIDRLLKVDKMRRDFIQELEGLKSEQNKLSKVKPNSETIKKLKEDKIKIKGLEENLKDIDHEFSKLMLSVPNIPSHKMPNGKGEDDNIVFKAWRPDIGYIDPRKLKYPVDTKKLMPEKPIYAQGIFKPRHHIEIGKDLDIIDNEQSAKVCGSRFCYLKKDAVLLQYGILDLMMKKLAREEFTPMIVPLLVKDKALFGTSHFPGDQDQIYKIENKNVEENQDLYLVGSSEPSLFAYYMDKILQEEDLPQKMFAYSSCFRSEVGSWGRDVRGIKRVHQFDKLEMDVICSEKQSDKIYDELLIINEWLLQELKLPYHLVNKCTGDAGYYATHYQCDPEVWLAGQQEFMEVMTDTNASDFQARRLNIKYITRDGDKKYCHTVNDTGVAMGRMIIAIIDNYQQNDGSVKVPDILQNYVGKEIIKKTI</sequence>
<feature type="domain" description="Aminoacyl-transfer RNA synthetases class-II family profile" evidence="18">
    <location>
        <begin position="193"/>
        <end position="431"/>
    </location>
</feature>
<dbReference type="Pfam" id="PF00587">
    <property type="entry name" value="tRNA-synt_2b"/>
    <property type="match status" value="1"/>
</dbReference>
<dbReference type="Gene3D" id="3.30.930.10">
    <property type="entry name" value="Bira Bifunctional Protein, Domain 2"/>
    <property type="match status" value="1"/>
</dbReference>
<dbReference type="PRINTS" id="PR00981">
    <property type="entry name" value="TRNASYNTHSER"/>
</dbReference>
<dbReference type="GO" id="GO:0004828">
    <property type="term" value="F:serine-tRNA ligase activity"/>
    <property type="evidence" value="ECO:0007669"/>
    <property type="project" value="UniProtKB-UniRule"/>
</dbReference>
<dbReference type="GO" id="GO:0005524">
    <property type="term" value="F:ATP binding"/>
    <property type="evidence" value="ECO:0007669"/>
    <property type="project" value="UniProtKB-KW"/>
</dbReference>
<dbReference type="GO" id="GO:0006434">
    <property type="term" value="P:seryl-tRNA aminoacylation"/>
    <property type="evidence" value="ECO:0007669"/>
    <property type="project" value="UniProtKB-UniRule"/>
</dbReference>
<evidence type="ECO:0000256" key="17">
    <source>
        <dbReference type="SAM" id="Coils"/>
    </source>
</evidence>
<dbReference type="PIRSF" id="PIRSF001529">
    <property type="entry name" value="Ser-tRNA-synth_IIa"/>
    <property type="match status" value="1"/>
</dbReference>
<dbReference type="Gene3D" id="1.10.287.40">
    <property type="entry name" value="Serine-tRNA synthetase, tRNA binding domain"/>
    <property type="match status" value="1"/>
</dbReference>
<evidence type="ECO:0000256" key="10">
    <source>
        <dbReference type="ARBA" id="ARBA00023146"/>
    </source>
</evidence>
<feature type="binding site" evidence="16">
    <location>
        <begin position="299"/>
        <end position="302"/>
    </location>
    <ligand>
        <name>ATP</name>
        <dbReference type="ChEBI" id="CHEBI:30616"/>
    </ligand>
</feature>
<comment type="caution">
    <text evidence="19">The sequence shown here is derived from an EMBL/GenBank/DDBJ whole genome shotgun (WGS) entry which is preliminary data.</text>
</comment>
<dbReference type="PROSITE" id="PS50862">
    <property type="entry name" value="AA_TRNA_LIGASE_II"/>
    <property type="match status" value="1"/>
</dbReference>
<evidence type="ECO:0000256" key="12">
    <source>
        <dbReference type="ARBA" id="ARBA00047929"/>
    </source>
</evidence>
<evidence type="ECO:0000256" key="6">
    <source>
        <dbReference type="ARBA" id="ARBA00022598"/>
    </source>
</evidence>
<keyword evidence="9" id="KW-0648">Protein biosynthesis</keyword>
<dbReference type="PANTHER" id="PTHR43697:SF1">
    <property type="entry name" value="SERINE--TRNA LIGASE"/>
    <property type="match status" value="1"/>
</dbReference>
<dbReference type="InterPro" id="IPR010978">
    <property type="entry name" value="tRNA-bd_arm"/>
</dbReference>
<evidence type="ECO:0000313" key="20">
    <source>
        <dbReference type="Proteomes" id="UP000182465"/>
    </source>
</evidence>
<dbReference type="EMBL" id="MNVB01000040">
    <property type="protein sequence ID" value="OIO17166.1"/>
    <property type="molecule type" value="Genomic_DNA"/>
</dbReference>
<evidence type="ECO:0000256" key="8">
    <source>
        <dbReference type="ARBA" id="ARBA00022840"/>
    </source>
</evidence>
<keyword evidence="17" id="KW-0175">Coiled coil</keyword>
<evidence type="ECO:0000256" key="5">
    <source>
        <dbReference type="ARBA" id="ARBA00022490"/>
    </source>
</evidence>
<evidence type="ECO:0000256" key="16">
    <source>
        <dbReference type="PIRSR" id="PIRSR001529-2"/>
    </source>
</evidence>
<feature type="binding site" evidence="16">
    <location>
        <begin position="283"/>
        <end position="285"/>
    </location>
    <ligand>
        <name>ATP</name>
        <dbReference type="ChEBI" id="CHEBI:30616"/>
    </ligand>
</feature>
<dbReference type="Proteomes" id="UP000182465">
    <property type="component" value="Unassembled WGS sequence"/>
</dbReference>
<name>A0A1J4U3J4_9BACT</name>
<evidence type="ECO:0000256" key="15">
    <source>
        <dbReference type="PIRSR" id="PIRSR001529-1"/>
    </source>
</evidence>
<evidence type="ECO:0000256" key="9">
    <source>
        <dbReference type="ARBA" id="ARBA00022917"/>
    </source>
</evidence>
<dbReference type="InterPro" id="IPR042103">
    <property type="entry name" value="SerRS_1_N_sf"/>
</dbReference>
<dbReference type="Pfam" id="PF02403">
    <property type="entry name" value="Seryl_tRNA_N"/>
    <property type="match status" value="1"/>
</dbReference>
<keyword evidence="8 16" id="KW-0067">ATP-binding</keyword>
<keyword evidence="10" id="KW-0030">Aminoacyl-tRNA synthetase</keyword>
<keyword evidence="6 19" id="KW-0436">Ligase</keyword>
<organism evidence="19 20">
    <name type="scientific">Candidatus Kuenenbacteria bacterium CG1_02_38_13</name>
    <dbReference type="NCBI Taxonomy" id="1805235"/>
    <lineage>
        <taxon>Bacteria</taxon>
        <taxon>Candidatus Kueneniibacteriota</taxon>
    </lineage>
</organism>
<protein>
    <recommendedName>
        <fullName evidence="11 14">Serine--tRNA ligase</fullName>
        <ecNumber evidence="4 14">6.1.1.11</ecNumber>
    </recommendedName>
</protein>
<dbReference type="InterPro" id="IPR002317">
    <property type="entry name" value="Ser-tRNA-ligase_type_1"/>
</dbReference>
<evidence type="ECO:0000259" key="18">
    <source>
        <dbReference type="PROSITE" id="PS50862"/>
    </source>
</evidence>
<dbReference type="InterPro" id="IPR015866">
    <property type="entry name" value="Ser-tRNA-synth_1_N"/>
</dbReference>
<keyword evidence="7" id="KW-0547">Nucleotide-binding</keyword>
<feature type="site" description="Important for serine binding" evidence="15">
    <location>
        <position position="406"/>
    </location>
</feature>
<dbReference type="SUPFAM" id="SSF46589">
    <property type="entry name" value="tRNA-binding arm"/>
    <property type="match status" value="1"/>
</dbReference>
<feature type="binding site" evidence="15">
    <location>
        <position position="283"/>
    </location>
    <ligand>
        <name>L-serine</name>
        <dbReference type="ChEBI" id="CHEBI:33384"/>
    </ligand>
</feature>
<accession>A0A1J4U3J4</accession>
<feature type="coiled-coil region" evidence="17">
    <location>
        <begin position="60"/>
        <end position="87"/>
    </location>
</feature>
<dbReference type="NCBIfam" id="TIGR00414">
    <property type="entry name" value="serS"/>
    <property type="match status" value="1"/>
</dbReference>
<reference evidence="19 20" key="1">
    <citation type="journal article" date="2016" name="Environ. Microbiol.">
        <title>Genomic resolution of a cold subsurface aquifer community provides metabolic insights for novel microbes adapted to high CO concentrations.</title>
        <authorList>
            <person name="Probst A.J."/>
            <person name="Castelle C.J."/>
            <person name="Singh A."/>
            <person name="Brown C.T."/>
            <person name="Anantharaman K."/>
            <person name="Sharon I."/>
            <person name="Hug L.A."/>
            <person name="Burstein D."/>
            <person name="Emerson J.B."/>
            <person name="Thomas B.C."/>
            <person name="Banfield J.F."/>
        </authorList>
    </citation>
    <scope>NUCLEOTIDE SEQUENCE [LARGE SCALE GENOMIC DNA]</scope>
    <source>
        <strain evidence="19">CG1_02_38_13</strain>
    </source>
</reference>
<dbReference type="InterPro" id="IPR045864">
    <property type="entry name" value="aa-tRNA-synth_II/BPL/LPL"/>
</dbReference>
<comment type="catalytic activity">
    <reaction evidence="12">
        <text>tRNA(Sec) + L-serine + ATP = L-seryl-tRNA(Sec) + AMP + diphosphate + H(+)</text>
        <dbReference type="Rhea" id="RHEA:42580"/>
        <dbReference type="Rhea" id="RHEA-COMP:9742"/>
        <dbReference type="Rhea" id="RHEA-COMP:10128"/>
        <dbReference type="ChEBI" id="CHEBI:15378"/>
        <dbReference type="ChEBI" id="CHEBI:30616"/>
        <dbReference type="ChEBI" id="CHEBI:33019"/>
        <dbReference type="ChEBI" id="CHEBI:33384"/>
        <dbReference type="ChEBI" id="CHEBI:78442"/>
        <dbReference type="ChEBI" id="CHEBI:78533"/>
        <dbReference type="ChEBI" id="CHEBI:456215"/>
        <dbReference type="EC" id="6.1.1.11"/>
    </reaction>
</comment>
<dbReference type="PANTHER" id="PTHR43697">
    <property type="entry name" value="SERYL-TRNA SYNTHETASE"/>
    <property type="match status" value="1"/>
</dbReference>
<gene>
    <name evidence="19" type="ORF">AUJ29_01880</name>
</gene>
<evidence type="ECO:0000256" key="7">
    <source>
        <dbReference type="ARBA" id="ARBA00022741"/>
    </source>
</evidence>
<evidence type="ECO:0000256" key="14">
    <source>
        <dbReference type="NCBIfam" id="TIGR00414"/>
    </source>
</evidence>
<keyword evidence="5" id="KW-0963">Cytoplasm</keyword>
<dbReference type="SUPFAM" id="SSF55681">
    <property type="entry name" value="Class II aaRS and biotin synthetases"/>
    <property type="match status" value="1"/>
</dbReference>
<evidence type="ECO:0000256" key="2">
    <source>
        <dbReference type="ARBA" id="ARBA00005045"/>
    </source>
</evidence>
<evidence type="ECO:0000256" key="13">
    <source>
        <dbReference type="ARBA" id="ARBA00048823"/>
    </source>
</evidence>
<evidence type="ECO:0000256" key="11">
    <source>
        <dbReference type="ARBA" id="ARBA00039158"/>
    </source>
</evidence>
<dbReference type="InterPro" id="IPR006195">
    <property type="entry name" value="aa-tRNA-synth_II"/>
</dbReference>
<evidence type="ECO:0000256" key="3">
    <source>
        <dbReference type="ARBA" id="ARBA00010728"/>
    </source>
</evidence>
<evidence type="ECO:0000256" key="1">
    <source>
        <dbReference type="ARBA" id="ARBA00004496"/>
    </source>
</evidence>
<proteinExistence type="inferred from homology"/>
<dbReference type="GO" id="GO:0005737">
    <property type="term" value="C:cytoplasm"/>
    <property type="evidence" value="ECO:0007669"/>
    <property type="project" value="UniProtKB-SubCell"/>
</dbReference>
<evidence type="ECO:0000313" key="19">
    <source>
        <dbReference type="EMBL" id="OIO17166.1"/>
    </source>
</evidence>
<evidence type="ECO:0000256" key="4">
    <source>
        <dbReference type="ARBA" id="ARBA00012840"/>
    </source>
</evidence>
<comment type="pathway">
    <text evidence="2">Aminoacyl-tRNA biosynthesis; selenocysteinyl-tRNA(Sec) biosynthesis; L-seryl-tRNA(Sec) from L-serine and tRNA(Sec): step 1/1.</text>
</comment>